<feature type="domain" description="G" evidence="6">
    <location>
        <begin position="126"/>
        <end position="235"/>
    </location>
</feature>
<sequence length="479" mass="52325">MRRPLIIAIAVLIFLGLLLWLISTLGTLYAGLSNLHPWLAQAITSLIVVLMLAALGVVAYYGWLFLRPRHRAQPPPLPKTTSEAAVAQLQSLDQQLSHIQDEVARQALVQRAKTVTHAFEQQRLHLVIVGSGSAGKTSLANALMGEMAGETAVTKGTTTQQQDYRIAIPAIDGEIILSDSPGLLDVGAADQNTRELATQADLLLYVVDNDLHRAQYEILMQLLAVGKRTLLVLNKIDHYTDDEVALLVSRLRQRIGQQMEGEDVVEIAAHPKDEPTPYIQPLIDRIIAILRAEGRDLIANNILLQSQRLSIEARQLLTQQRQQKAEAIIDRYQWIGAGVLAATPLPVVDMLATAAVNTQMVVELGQVYGISVSIEDARTLAISLAKTMGSLGLVKGALKLLTVGLQANLATAVAGKLLQGVSAAYLTRIAGKSFVDYFENQQDWGDGGMQAVLEKQYQLNRRDQIVQQFIQQAIASVRS</sequence>
<dbReference type="InterPro" id="IPR006073">
    <property type="entry name" value="GTP-bd"/>
</dbReference>
<evidence type="ECO:0000256" key="1">
    <source>
        <dbReference type="ARBA" id="ARBA00004141"/>
    </source>
</evidence>
<dbReference type="RefSeq" id="WP_163698304.1">
    <property type="nucleotide sequence ID" value="NZ_QXHD01000004.1"/>
</dbReference>
<dbReference type="GO" id="GO:0005525">
    <property type="term" value="F:GTP binding"/>
    <property type="evidence" value="ECO:0007669"/>
    <property type="project" value="InterPro"/>
</dbReference>
<dbReference type="Pfam" id="PF01926">
    <property type="entry name" value="MMR_HSR1"/>
    <property type="match status" value="1"/>
</dbReference>
<keyword evidence="4 5" id="KW-0472">Membrane</keyword>
<organism evidence="7 8">
    <name type="scientific">Adonisia turfae CCMR0081</name>
    <dbReference type="NCBI Taxonomy" id="2292702"/>
    <lineage>
        <taxon>Bacteria</taxon>
        <taxon>Bacillati</taxon>
        <taxon>Cyanobacteriota</taxon>
        <taxon>Adonisia</taxon>
        <taxon>Adonisia turfae</taxon>
    </lineage>
</organism>
<proteinExistence type="predicted"/>
<evidence type="ECO:0000313" key="7">
    <source>
        <dbReference type="EMBL" id="NEZ56311.1"/>
    </source>
</evidence>
<feature type="transmembrane region" description="Helical" evidence="5">
    <location>
        <begin position="7"/>
        <end position="32"/>
    </location>
</feature>
<dbReference type="AlphaFoldDB" id="A0A6M0RKX2"/>
<dbReference type="GO" id="GO:0016020">
    <property type="term" value="C:membrane"/>
    <property type="evidence" value="ECO:0007669"/>
    <property type="project" value="UniProtKB-SubCell"/>
</dbReference>
<dbReference type="InterPro" id="IPR027417">
    <property type="entry name" value="P-loop_NTPase"/>
</dbReference>
<comment type="caution">
    <text evidence="7">The sequence shown here is derived from an EMBL/GenBank/DDBJ whole genome shotgun (WGS) entry which is preliminary data.</text>
</comment>
<evidence type="ECO:0000256" key="2">
    <source>
        <dbReference type="ARBA" id="ARBA00022692"/>
    </source>
</evidence>
<dbReference type="EMBL" id="QXHD01000004">
    <property type="protein sequence ID" value="NEZ56311.1"/>
    <property type="molecule type" value="Genomic_DNA"/>
</dbReference>
<dbReference type="CDD" id="cd00880">
    <property type="entry name" value="Era_like"/>
    <property type="match status" value="1"/>
</dbReference>
<dbReference type="SUPFAM" id="SSF52540">
    <property type="entry name" value="P-loop containing nucleoside triphosphate hydrolases"/>
    <property type="match status" value="1"/>
</dbReference>
<dbReference type="InterPro" id="IPR021147">
    <property type="entry name" value="DUF697"/>
</dbReference>
<evidence type="ECO:0000256" key="4">
    <source>
        <dbReference type="ARBA" id="ARBA00023136"/>
    </source>
</evidence>
<dbReference type="GO" id="GO:0030488">
    <property type="term" value="P:tRNA methylation"/>
    <property type="evidence" value="ECO:0007669"/>
    <property type="project" value="TreeGrafter"/>
</dbReference>
<dbReference type="PANTHER" id="PTHR42714:SF2">
    <property type="entry name" value="TRNA MODIFICATION GTPASE GTPBP3, MITOCHONDRIAL"/>
    <property type="match status" value="1"/>
</dbReference>
<feature type="transmembrane region" description="Helical" evidence="5">
    <location>
        <begin position="38"/>
        <end position="63"/>
    </location>
</feature>
<evidence type="ECO:0000256" key="5">
    <source>
        <dbReference type="SAM" id="Phobius"/>
    </source>
</evidence>
<name>A0A6M0RKX2_9CYAN</name>
<evidence type="ECO:0000313" key="8">
    <source>
        <dbReference type="Proteomes" id="UP000481033"/>
    </source>
</evidence>
<dbReference type="PANTHER" id="PTHR42714">
    <property type="entry name" value="TRNA MODIFICATION GTPASE GTPBP3"/>
    <property type="match status" value="1"/>
</dbReference>
<dbReference type="Proteomes" id="UP000481033">
    <property type="component" value="Unassembled WGS sequence"/>
</dbReference>
<dbReference type="Gene3D" id="3.40.50.300">
    <property type="entry name" value="P-loop containing nucleotide triphosphate hydrolases"/>
    <property type="match status" value="1"/>
</dbReference>
<comment type="subcellular location">
    <subcellularLocation>
        <location evidence="1">Membrane</location>
        <topology evidence="1">Multi-pass membrane protein</topology>
    </subcellularLocation>
</comment>
<dbReference type="Pfam" id="PF05128">
    <property type="entry name" value="DUF697"/>
    <property type="match status" value="1"/>
</dbReference>
<accession>A0A6M0RKX2</accession>
<evidence type="ECO:0000256" key="3">
    <source>
        <dbReference type="ARBA" id="ARBA00022989"/>
    </source>
</evidence>
<protein>
    <submittedName>
        <fullName evidence="7">DUF697 domain-containing protein</fullName>
    </submittedName>
</protein>
<dbReference type="GO" id="GO:0002098">
    <property type="term" value="P:tRNA wobble uridine modification"/>
    <property type="evidence" value="ECO:0007669"/>
    <property type="project" value="TreeGrafter"/>
</dbReference>
<reference evidence="7 8" key="1">
    <citation type="journal article" date="2020" name="Microb. Ecol.">
        <title>Ecogenomics of the Marine Benthic Filamentous Cyanobacterium Adonisia.</title>
        <authorList>
            <person name="Walter J.M."/>
            <person name="Coutinho F.H."/>
            <person name="Leomil L."/>
            <person name="Hargreaves P.I."/>
            <person name="Campeao M.E."/>
            <person name="Vieira V.V."/>
            <person name="Silva B.S."/>
            <person name="Fistarol G.O."/>
            <person name="Salomon P.S."/>
            <person name="Sawabe T."/>
            <person name="Mino S."/>
            <person name="Hosokawa M."/>
            <person name="Miyashita H."/>
            <person name="Maruyama F."/>
            <person name="van Verk M.C."/>
            <person name="Dutilh B.E."/>
            <person name="Thompson C.C."/>
            <person name="Thompson F.L."/>
        </authorList>
    </citation>
    <scope>NUCLEOTIDE SEQUENCE [LARGE SCALE GENOMIC DNA]</scope>
    <source>
        <strain evidence="7 8">CCMR0081</strain>
    </source>
</reference>
<keyword evidence="8" id="KW-1185">Reference proteome</keyword>
<dbReference type="GO" id="GO:0005829">
    <property type="term" value="C:cytosol"/>
    <property type="evidence" value="ECO:0007669"/>
    <property type="project" value="TreeGrafter"/>
</dbReference>
<keyword evidence="2 5" id="KW-0812">Transmembrane</keyword>
<keyword evidence="3 5" id="KW-1133">Transmembrane helix</keyword>
<evidence type="ECO:0000259" key="6">
    <source>
        <dbReference type="Pfam" id="PF01926"/>
    </source>
</evidence>
<gene>
    <name evidence="7" type="ORF">DXZ20_11635</name>
</gene>